<dbReference type="InterPro" id="IPR050508">
    <property type="entry name" value="Methyltransf_Superfamily"/>
</dbReference>
<protein>
    <submittedName>
        <fullName evidence="2">Methyltransferase family protein</fullName>
    </submittedName>
</protein>
<dbReference type="InterPro" id="IPR029063">
    <property type="entry name" value="SAM-dependent_MTases_sf"/>
</dbReference>
<dbReference type="GO" id="GO:0032259">
    <property type="term" value="P:methylation"/>
    <property type="evidence" value="ECO:0007669"/>
    <property type="project" value="UniProtKB-KW"/>
</dbReference>
<proteinExistence type="predicted"/>
<keyword evidence="2" id="KW-0489">Methyltransferase</keyword>
<dbReference type="PANTHER" id="PTHR42912">
    <property type="entry name" value="METHYLTRANSFERASE"/>
    <property type="match status" value="1"/>
</dbReference>
<dbReference type="EMBL" id="SLXM01000001">
    <property type="protein sequence ID" value="TCP28286.1"/>
    <property type="molecule type" value="Genomic_DNA"/>
</dbReference>
<feature type="domain" description="Methyltransferase type 11" evidence="1">
    <location>
        <begin position="60"/>
        <end position="153"/>
    </location>
</feature>
<dbReference type="Proteomes" id="UP000294564">
    <property type="component" value="Unassembled WGS sequence"/>
</dbReference>
<dbReference type="SUPFAM" id="SSF53335">
    <property type="entry name" value="S-adenosyl-L-methionine-dependent methyltransferases"/>
    <property type="match status" value="1"/>
</dbReference>
<evidence type="ECO:0000313" key="3">
    <source>
        <dbReference type="Proteomes" id="UP000294564"/>
    </source>
</evidence>
<dbReference type="OrthoDB" id="9791837at2"/>
<dbReference type="PANTHER" id="PTHR42912:SF80">
    <property type="entry name" value="METHYLTRANSFERASE DOMAIN-CONTAINING PROTEIN"/>
    <property type="match status" value="1"/>
</dbReference>
<gene>
    <name evidence="2" type="ORF">EV195_101450</name>
</gene>
<organism evidence="2 3">
    <name type="scientific">Tenacibaculum skagerrakense</name>
    <dbReference type="NCBI Taxonomy" id="186571"/>
    <lineage>
        <taxon>Bacteria</taxon>
        <taxon>Pseudomonadati</taxon>
        <taxon>Bacteroidota</taxon>
        <taxon>Flavobacteriia</taxon>
        <taxon>Flavobacteriales</taxon>
        <taxon>Flavobacteriaceae</taxon>
        <taxon>Tenacibaculum</taxon>
    </lineage>
</organism>
<sequence length="249" mass="28756">MFSKVYHSLFSKKLSASKAYNILSKTYDDELSKGNIAVFYNSLILNKIFNKLDINGKIILDIGAGTGTNYSSLLECNPKKYIACDVSKGMLEKFISKYPEVESFVVKDEKLPFMENNSTDIILSSLMIGYVKELGKTFKEWNRVIKPEGHIIISFLSPNLSGKRNSRSFKDENNKVLFIENYKHNIEKMKQTFSIFDWEVVDFLSEKVDIRSIDIFKKIKKESLFKEFKEKEIICAFALKKSNNKVIND</sequence>
<accession>A0A4V2SMR9</accession>
<dbReference type="InterPro" id="IPR013216">
    <property type="entry name" value="Methyltransf_11"/>
</dbReference>
<evidence type="ECO:0000313" key="2">
    <source>
        <dbReference type="EMBL" id="TCP28286.1"/>
    </source>
</evidence>
<dbReference type="Pfam" id="PF08241">
    <property type="entry name" value="Methyltransf_11"/>
    <property type="match status" value="1"/>
</dbReference>
<comment type="caution">
    <text evidence="2">The sequence shown here is derived from an EMBL/GenBank/DDBJ whole genome shotgun (WGS) entry which is preliminary data.</text>
</comment>
<dbReference type="RefSeq" id="WP_132792303.1">
    <property type="nucleotide sequence ID" value="NZ_SLXM01000001.1"/>
</dbReference>
<keyword evidence="2" id="KW-0808">Transferase</keyword>
<reference evidence="2 3" key="1">
    <citation type="submission" date="2019-03" db="EMBL/GenBank/DDBJ databases">
        <title>Genomic Encyclopedia of Type Strains, Phase IV (KMG-IV): sequencing the most valuable type-strain genomes for metagenomic binning, comparative biology and taxonomic classification.</title>
        <authorList>
            <person name="Goeker M."/>
        </authorList>
    </citation>
    <scope>NUCLEOTIDE SEQUENCE [LARGE SCALE GENOMIC DNA]</scope>
    <source>
        <strain evidence="2 3">DSM 14836</strain>
    </source>
</reference>
<keyword evidence="3" id="KW-1185">Reference proteome</keyword>
<dbReference type="Gene3D" id="3.40.50.150">
    <property type="entry name" value="Vaccinia Virus protein VP39"/>
    <property type="match status" value="1"/>
</dbReference>
<name>A0A4V2SMR9_9FLAO</name>
<dbReference type="CDD" id="cd02440">
    <property type="entry name" value="AdoMet_MTases"/>
    <property type="match status" value="1"/>
</dbReference>
<dbReference type="GO" id="GO:0008757">
    <property type="term" value="F:S-adenosylmethionine-dependent methyltransferase activity"/>
    <property type="evidence" value="ECO:0007669"/>
    <property type="project" value="InterPro"/>
</dbReference>
<evidence type="ECO:0000259" key="1">
    <source>
        <dbReference type="Pfam" id="PF08241"/>
    </source>
</evidence>
<dbReference type="AlphaFoldDB" id="A0A4V2SMR9"/>